<dbReference type="InterPro" id="IPR053216">
    <property type="entry name" value="Appressorial_penetr-assoc"/>
</dbReference>
<feature type="non-terminal residue" evidence="1">
    <location>
        <position position="266"/>
    </location>
</feature>
<feature type="non-terminal residue" evidence="1">
    <location>
        <position position="1"/>
    </location>
</feature>
<keyword evidence="2" id="KW-1185">Reference proteome</keyword>
<dbReference type="PANTHER" id="PTHR34587:SF2">
    <property type="entry name" value="G-PROTEIN COUPLED RECEPTORS FAMILY 1 PROFILE DOMAIN-CONTAINING PROTEIN"/>
    <property type="match status" value="1"/>
</dbReference>
<reference evidence="1 2" key="1">
    <citation type="journal article" date="2019" name="Nat. Ecol. Evol.">
        <title>Megaphylogeny resolves global patterns of mushroom evolution.</title>
        <authorList>
            <person name="Varga T."/>
            <person name="Krizsan K."/>
            <person name="Foldi C."/>
            <person name="Dima B."/>
            <person name="Sanchez-Garcia M."/>
            <person name="Sanchez-Ramirez S."/>
            <person name="Szollosi G.J."/>
            <person name="Szarkandi J.G."/>
            <person name="Papp V."/>
            <person name="Albert L."/>
            <person name="Andreopoulos W."/>
            <person name="Angelini C."/>
            <person name="Antonin V."/>
            <person name="Barry K.W."/>
            <person name="Bougher N.L."/>
            <person name="Buchanan P."/>
            <person name="Buyck B."/>
            <person name="Bense V."/>
            <person name="Catcheside P."/>
            <person name="Chovatia M."/>
            <person name="Cooper J."/>
            <person name="Damon W."/>
            <person name="Desjardin D."/>
            <person name="Finy P."/>
            <person name="Geml J."/>
            <person name="Haridas S."/>
            <person name="Hughes K."/>
            <person name="Justo A."/>
            <person name="Karasinski D."/>
            <person name="Kautmanova I."/>
            <person name="Kiss B."/>
            <person name="Kocsube S."/>
            <person name="Kotiranta H."/>
            <person name="LaButti K.M."/>
            <person name="Lechner B.E."/>
            <person name="Liimatainen K."/>
            <person name="Lipzen A."/>
            <person name="Lukacs Z."/>
            <person name="Mihaltcheva S."/>
            <person name="Morgado L.N."/>
            <person name="Niskanen T."/>
            <person name="Noordeloos M.E."/>
            <person name="Ohm R.A."/>
            <person name="Ortiz-Santana B."/>
            <person name="Ovrebo C."/>
            <person name="Racz N."/>
            <person name="Riley R."/>
            <person name="Savchenko A."/>
            <person name="Shiryaev A."/>
            <person name="Soop K."/>
            <person name="Spirin V."/>
            <person name="Szebenyi C."/>
            <person name="Tomsovsky M."/>
            <person name="Tulloss R.E."/>
            <person name="Uehling J."/>
            <person name="Grigoriev I.V."/>
            <person name="Vagvolgyi C."/>
            <person name="Papp T."/>
            <person name="Martin F.M."/>
            <person name="Miettinen O."/>
            <person name="Hibbett D.S."/>
            <person name="Nagy L.G."/>
        </authorList>
    </citation>
    <scope>NUCLEOTIDE SEQUENCE [LARGE SCALE GENOMIC DNA]</scope>
    <source>
        <strain evidence="1 2">CBS 962.96</strain>
    </source>
</reference>
<evidence type="ECO:0000313" key="2">
    <source>
        <dbReference type="Proteomes" id="UP000297245"/>
    </source>
</evidence>
<dbReference type="PANTHER" id="PTHR34587">
    <property type="entry name" value="VWFA DOMAIN-CONTAINING PROTEIN"/>
    <property type="match status" value="1"/>
</dbReference>
<dbReference type="OrthoDB" id="2336871at2759"/>
<name>A0A4S8LN28_DENBC</name>
<gene>
    <name evidence="1" type="ORF">K435DRAFT_596378</name>
</gene>
<sequence>NNAGNANNGDPQTSLTLDPKVIASGFANDGQDQPTEGQVASLTSTNNFINFCLTVPNLPITNGQQIKTGSCNPAPIGVIPSVDNMPSSKFTNPANGGTVAANQEFTISMAIQRMETGNFVNANENYFAAPQQLNGQGQIIGHTHVVVEQLQDVGQTTPTDPQVFAFFKGVNGAAVNGVVTADVTSGLPAGSYRLCSINAAANHQPVIVPVAQHGSLDDCVYFTATDGGAAAGGNNAGNNAGAGAAAGGAGGAAAASTAAAGGAAAA</sequence>
<accession>A0A4S8LN28</accession>
<evidence type="ECO:0000313" key="1">
    <source>
        <dbReference type="EMBL" id="THU90742.1"/>
    </source>
</evidence>
<dbReference type="EMBL" id="ML179326">
    <property type="protein sequence ID" value="THU90742.1"/>
    <property type="molecule type" value="Genomic_DNA"/>
</dbReference>
<proteinExistence type="predicted"/>
<dbReference type="AlphaFoldDB" id="A0A4S8LN28"/>
<dbReference type="Proteomes" id="UP000297245">
    <property type="component" value="Unassembled WGS sequence"/>
</dbReference>
<organism evidence="1 2">
    <name type="scientific">Dendrothele bispora (strain CBS 962.96)</name>
    <dbReference type="NCBI Taxonomy" id="1314807"/>
    <lineage>
        <taxon>Eukaryota</taxon>
        <taxon>Fungi</taxon>
        <taxon>Dikarya</taxon>
        <taxon>Basidiomycota</taxon>
        <taxon>Agaricomycotina</taxon>
        <taxon>Agaricomycetes</taxon>
        <taxon>Agaricomycetidae</taxon>
        <taxon>Agaricales</taxon>
        <taxon>Agaricales incertae sedis</taxon>
        <taxon>Dendrothele</taxon>
    </lineage>
</organism>
<protein>
    <submittedName>
        <fullName evidence="1">Uncharacterized protein</fullName>
    </submittedName>
</protein>